<dbReference type="SUPFAM" id="SSF47195">
    <property type="entry name" value="TMV-like viral coat proteins"/>
    <property type="match status" value="1"/>
</dbReference>
<accession>A0A0A9DPR6</accession>
<dbReference type="GO" id="GO:0005198">
    <property type="term" value="F:structural molecule activity"/>
    <property type="evidence" value="ECO:0007669"/>
    <property type="project" value="InterPro"/>
</dbReference>
<sequence>MYQDDDDRRHSYGLWGLPVGYSPAWTLQMARAHCWAPYDDVASALRSLALGGLREQPGREAARATLRDLFQHPAPFDANARFPEGAVYLSVDHGEFGQCVYRILTQLLRVEAAAGTPRQHQIVDACEAFMKAVSFAAATLTGPEEPEKPVLYTRARFEQEFSLIWNPGRRDA</sequence>
<dbReference type="Gene3D" id="1.20.120.70">
    <property type="entry name" value="Tobacco mosaic virus-like, coat protein"/>
    <property type="match status" value="1"/>
</dbReference>
<reference evidence="1" key="2">
    <citation type="journal article" date="2015" name="Data Brief">
        <title>Shoot transcriptome of the giant reed, Arundo donax.</title>
        <authorList>
            <person name="Barrero R.A."/>
            <person name="Guerrero F.D."/>
            <person name="Moolhuijzen P."/>
            <person name="Goolsby J.A."/>
            <person name="Tidwell J."/>
            <person name="Bellgard S.E."/>
            <person name="Bellgard M.I."/>
        </authorList>
    </citation>
    <scope>NUCLEOTIDE SEQUENCE</scope>
    <source>
        <tissue evidence="1">Shoot tissue taken approximately 20 cm above the soil surface</tissue>
    </source>
</reference>
<dbReference type="InterPro" id="IPR036417">
    <property type="entry name" value="TMV-like_coat_sf"/>
</dbReference>
<reference evidence="1" key="1">
    <citation type="submission" date="2014-09" db="EMBL/GenBank/DDBJ databases">
        <authorList>
            <person name="Magalhaes I.L.F."/>
            <person name="Oliveira U."/>
            <person name="Santos F.R."/>
            <person name="Vidigal T.H.D.A."/>
            <person name="Brescovit A.D."/>
            <person name="Santos A.J."/>
        </authorList>
    </citation>
    <scope>NUCLEOTIDE SEQUENCE</scope>
    <source>
        <tissue evidence="1">Shoot tissue taken approximately 20 cm above the soil surface</tissue>
    </source>
</reference>
<dbReference type="EMBL" id="GBRH01209232">
    <property type="protein sequence ID" value="JAD88663.1"/>
    <property type="molecule type" value="Transcribed_RNA"/>
</dbReference>
<dbReference type="InterPro" id="IPR001337">
    <property type="entry name" value="TMV-like_coat"/>
</dbReference>
<evidence type="ECO:0000313" key="1">
    <source>
        <dbReference type="EMBL" id="JAD88663.1"/>
    </source>
</evidence>
<organism evidence="1">
    <name type="scientific">Arundo donax</name>
    <name type="common">Giant reed</name>
    <name type="synonym">Donax arundinaceus</name>
    <dbReference type="NCBI Taxonomy" id="35708"/>
    <lineage>
        <taxon>Eukaryota</taxon>
        <taxon>Viridiplantae</taxon>
        <taxon>Streptophyta</taxon>
        <taxon>Embryophyta</taxon>
        <taxon>Tracheophyta</taxon>
        <taxon>Spermatophyta</taxon>
        <taxon>Magnoliopsida</taxon>
        <taxon>Liliopsida</taxon>
        <taxon>Poales</taxon>
        <taxon>Poaceae</taxon>
        <taxon>PACMAD clade</taxon>
        <taxon>Arundinoideae</taxon>
        <taxon>Arundineae</taxon>
        <taxon>Arundo</taxon>
    </lineage>
</organism>
<name>A0A0A9DPR6_ARUDO</name>
<protein>
    <submittedName>
        <fullName evidence="1">Uncharacterized protein</fullName>
    </submittedName>
</protein>
<dbReference type="AlphaFoldDB" id="A0A0A9DPR6"/>
<dbReference type="Pfam" id="PF00721">
    <property type="entry name" value="TMV_coat"/>
    <property type="match status" value="1"/>
</dbReference>
<proteinExistence type="predicted"/>